<dbReference type="OrthoDB" id="9784774at2"/>
<evidence type="ECO:0000256" key="1">
    <source>
        <dbReference type="PIRSR" id="PIRSR601310-1"/>
    </source>
</evidence>
<dbReference type="Pfam" id="PF01230">
    <property type="entry name" value="HIT"/>
    <property type="match status" value="1"/>
</dbReference>
<name>A0A225NI45_9RHOB</name>
<sequence>MDYNPEPYDDDNIFAKILREEIPAFRVYEDADTVCFMDIMPRVDGHMLVIPKTPCRNVLDASPEQLAACMKTVQKISRALMGAPYGADGITLQQFNEGDGGQEVFHLHFHILPRRAGDSLRPPRTAADMDDVKAEAERVRAAIEAA</sequence>
<evidence type="ECO:0000256" key="2">
    <source>
        <dbReference type="PIRSR" id="PIRSR601310-3"/>
    </source>
</evidence>
<gene>
    <name evidence="5" type="ORF">ATO3_16345</name>
</gene>
<dbReference type="PRINTS" id="PR00332">
    <property type="entry name" value="HISTRIAD"/>
</dbReference>
<dbReference type="SUPFAM" id="SSF54197">
    <property type="entry name" value="HIT-like"/>
    <property type="match status" value="1"/>
</dbReference>
<dbReference type="RefSeq" id="WP_088650953.1">
    <property type="nucleotide sequence ID" value="NZ_AQQR01000006.1"/>
</dbReference>
<feature type="short sequence motif" description="Histidine triad motif" evidence="2 3">
    <location>
        <begin position="106"/>
        <end position="110"/>
    </location>
</feature>
<dbReference type="InterPro" id="IPR039384">
    <property type="entry name" value="HINT"/>
</dbReference>
<dbReference type="Proteomes" id="UP000215377">
    <property type="component" value="Unassembled WGS sequence"/>
</dbReference>
<protein>
    <submittedName>
        <fullName evidence="5">HIT family hydrolase</fullName>
    </submittedName>
</protein>
<comment type="caution">
    <text evidence="5">The sequence shown here is derived from an EMBL/GenBank/DDBJ whole genome shotgun (WGS) entry which is preliminary data.</text>
</comment>
<dbReference type="PROSITE" id="PS51084">
    <property type="entry name" value="HIT_2"/>
    <property type="match status" value="1"/>
</dbReference>
<dbReference type="PANTHER" id="PTHR46648:SF1">
    <property type="entry name" value="ADENOSINE 5'-MONOPHOSPHORAMIDASE HNT1"/>
    <property type="match status" value="1"/>
</dbReference>
<feature type="active site" description="Tele-AMP-histidine intermediate" evidence="1">
    <location>
        <position position="108"/>
    </location>
</feature>
<dbReference type="InterPro" id="IPR036265">
    <property type="entry name" value="HIT-like_sf"/>
</dbReference>
<evidence type="ECO:0000313" key="6">
    <source>
        <dbReference type="Proteomes" id="UP000215377"/>
    </source>
</evidence>
<dbReference type="InterPro" id="IPR001310">
    <property type="entry name" value="Histidine_triad_HIT"/>
</dbReference>
<dbReference type="CDD" id="cd01277">
    <property type="entry name" value="HINT_subgroup"/>
    <property type="match status" value="1"/>
</dbReference>
<dbReference type="EMBL" id="AQQR01000006">
    <property type="protein sequence ID" value="OWU72634.1"/>
    <property type="molecule type" value="Genomic_DNA"/>
</dbReference>
<evidence type="ECO:0000259" key="4">
    <source>
        <dbReference type="PROSITE" id="PS51084"/>
    </source>
</evidence>
<dbReference type="GO" id="GO:0016787">
    <property type="term" value="F:hydrolase activity"/>
    <property type="evidence" value="ECO:0007669"/>
    <property type="project" value="UniProtKB-KW"/>
</dbReference>
<dbReference type="Gene3D" id="3.30.428.10">
    <property type="entry name" value="HIT-like"/>
    <property type="match status" value="1"/>
</dbReference>
<feature type="domain" description="HIT" evidence="4">
    <location>
        <begin position="13"/>
        <end position="121"/>
    </location>
</feature>
<keyword evidence="5" id="KW-0378">Hydrolase</keyword>
<keyword evidence="6" id="KW-1185">Reference proteome</keyword>
<dbReference type="AlphaFoldDB" id="A0A225NI45"/>
<dbReference type="GO" id="GO:0009117">
    <property type="term" value="P:nucleotide metabolic process"/>
    <property type="evidence" value="ECO:0007669"/>
    <property type="project" value="TreeGrafter"/>
</dbReference>
<evidence type="ECO:0000256" key="3">
    <source>
        <dbReference type="PROSITE-ProRule" id="PRU00464"/>
    </source>
</evidence>
<dbReference type="PANTHER" id="PTHR46648">
    <property type="entry name" value="HIT FAMILY PROTEIN 1"/>
    <property type="match status" value="1"/>
</dbReference>
<organism evidence="5 6">
    <name type="scientific">Marinibacterium profundimaris</name>
    <dbReference type="NCBI Taxonomy" id="1679460"/>
    <lineage>
        <taxon>Bacteria</taxon>
        <taxon>Pseudomonadati</taxon>
        <taxon>Pseudomonadota</taxon>
        <taxon>Alphaproteobacteria</taxon>
        <taxon>Rhodobacterales</taxon>
        <taxon>Paracoccaceae</taxon>
        <taxon>Marinibacterium</taxon>
    </lineage>
</organism>
<reference evidence="5 6" key="1">
    <citation type="submission" date="2013-04" db="EMBL/GenBank/DDBJ databases">
        <title>Oceanicola sp. 22II1-22F33 Genome Sequencing.</title>
        <authorList>
            <person name="Lai Q."/>
            <person name="Li G."/>
            <person name="Shao Z."/>
        </authorList>
    </citation>
    <scope>NUCLEOTIDE SEQUENCE [LARGE SCALE GENOMIC DNA]</scope>
    <source>
        <strain evidence="5 6">22II1-22F33</strain>
    </source>
</reference>
<proteinExistence type="predicted"/>
<evidence type="ECO:0000313" key="5">
    <source>
        <dbReference type="EMBL" id="OWU72634.1"/>
    </source>
</evidence>
<accession>A0A225NI45</accession>
<dbReference type="InterPro" id="IPR011146">
    <property type="entry name" value="HIT-like"/>
</dbReference>